<feature type="active site" description="Proton donor" evidence="7">
    <location>
        <position position="42"/>
    </location>
</feature>
<dbReference type="InterPro" id="IPR042110">
    <property type="entry name" value="Adenylosuccinate_synth_dom2"/>
</dbReference>
<dbReference type="Pfam" id="PF00709">
    <property type="entry name" value="Adenylsucc_synt"/>
    <property type="match status" value="2"/>
</dbReference>
<keyword evidence="2 7" id="KW-0479">Metal-binding</keyword>
<dbReference type="InterPro" id="IPR027417">
    <property type="entry name" value="P-loop_NTPase"/>
</dbReference>
<feature type="binding site" description="in other chain" evidence="7">
    <location>
        <position position="190"/>
    </location>
    <ligand>
        <name>IMP</name>
        <dbReference type="ChEBI" id="CHEBI:58053"/>
        <note>ligand shared between dimeric partners</note>
    </ligand>
</feature>
<dbReference type="InterPro" id="IPR042111">
    <property type="entry name" value="Adenylosuccinate_synth_dom3"/>
</dbReference>
<evidence type="ECO:0000256" key="3">
    <source>
        <dbReference type="ARBA" id="ARBA00022741"/>
    </source>
</evidence>
<dbReference type="AlphaFoldDB" id="G0EE65"/>
<dbReference type="RefSeq" id="WP_014026436.1">
    <property type="nucleotide sequence ID" value="NC_015931.1"/>
</dbReference>
<comment type="similarity">
    <text evidence="7 8">Belongs to the adenylosuccinate synthetase family.</text>
</comment>
<evidence type="ECO:0000256" key="2">
    <source>
        <dbReference type="ARBA" id="ARBA00022723"/>
    </source>
</evidence>
<dbReference type="FunCoup" id="G0EE65">
    <property type="interactions" value="248"/>
</dbReference>
<dbReference type="HAMAP" id="MF_00011">
    <property type="entry name" value="Adenylosucc_synth"/>
    <property type="match status" value="1"/>
</dbReference>
<evidence type="ECO:0000256" key="4">
    <source>
        <dbReference type="ARBA" id="ARBA00022755"/>
    </source>
</evidence>
<comment type="pathway">
    <text evidence="7 8">Purine metabolism; AMP biosynthesis via de novo pathway; AMP from IMP: step 1/2.</text>
</comment>
<protein>
    <recommendedName>
        <fullName evidence="7 8">Adenylosuccinate synthetase</fullName>
        <shortName evidence="7">AMPSase</shortName>
        <shortName evidence="7">AdSS</shortName>
        <ecNumber evidence="7 8">6.3.4.4</ecNumber>
    </recommendedName>
    <alternativeName>
        <fullName evidence="7">IMP--aspartate ligase</fullName>
    </alternativeName>
</protein>
<dbReference type="Gene3D" id="1.10.300.10">
    <property type="entry name" value="Adenylosuccinate Synthetase, subunit A, domain 2"/>
    <property type="match status" value="1"/>
</dbReference>
<dbReference type="Gene3D" id="3.40.440.10">
    <property type="entry name" value="Adenylosuccinate Synthetase, subunit A, domain 1"/>
    <property type="match status" value="2"/>
</dbReference>
<feature type="binding site" evidence="7">
    <location>
        <position position="13"/>
    </location>
    <ligand>
        <name>Mg(2+)</name>
        <dbReference type="ChEBI" id="CHEBI:18420"/>
    </ligand>
</feature>
<reference evidence="9 10" key="1">
    <citation type="journal article" date="2011" name="Stand. Genomic Sci.">
        <title>Complete genome sequence of the hyperthermophilic chemolithoautotroph Pyrolobus fumarii type strain (1A).</title>
        <authorList>
            <person name="Anderson I."/>
            <person name="Goker M."/>
            <person name="Nolan M."/>
            <person name="Lucas S."/>
            <person name="Hammon N."/>
            <person name="Deshpande S."/>
            <person name="Cheng J.F."/>
            <person name="Tapia R."/>
            <person name="Han C."/>
            <person name="Goodwin L."/>
            <person name="Pitluck S."/>
            <person name="Huntemann M."/>
            <person name="Liolios K."/>
            <person name="Ivanova N."/>
            <person name="Pagani I."/>
            <person name="Mavromatis K."/>
            <person name="Ovchinikova G."/>
            <person name="Pati A."/>
            <person name="Chen A."/>
            <person name="Palaniappan K."/>
            <person name="Land M."/>
            <person name="Hauser L."/>
            <person name="Brambilla E.M."/>
            <person name="Huber H."/>
            <person name="Yasawong M."/>
            <person name="Rohde M."/>
            <person name="Spring S."/>
            <person name="Abt B."/>
            <person name="Sikorski J."/>
            <person name="Wirth R."/>
            <person name="Detter J.C."/>
            <person name="Woyke T."/>
            <person name="Bristow J."/>
            <person name="Eisen J.A."/>
            <person name="Markowitz V."/>
            <person name="Hugenholtz P."/>
            <person name="Kyrpides N.C."/>
            <person name="Klenk H.P."/>
            <person name="Lapidus A."/>
        </authorList>
    </citation>
    <scope>NUCLEOTIDE SEQUENCE [LARGE SCALE GENOMIC DNA]</scope>
    <source>
        <strain evidence="10">DSM 11204 / 1A</strain>
    </source>
</reference>
<comment type="function">
    <text evidence="7">Plays an important role in the de novo pathway of purine nucleotide biosynthesis. Catalyzes the first committed step in the biosynthesis of AMP from IMP.</text>
</comment>
<dbReference type="InterPro" id="IPR042109">
    <property type="entry name" value="Adenylosuccinate_synth_dom1"/>
</dbReference>
<dbReference type="SMART" id="SM00788">
    <property type="entry name" value="Adenylsucc_synt"/>
    <property type="match status" value="1"/>
</dbReference>
<keyword evidence="4 7" id="KW-0658">Purine biosynthesis</keyword>
<comment type="subcellular location">
    <subcellularLocation>
        <location evidence="7">Cytoplasm</location>
    </subcellularLocation>
</comment>
<dbReference type="InParanoid" id="G0EE65"/>
<dbReference type="GO" id="GO:0004019">
    <property type="term" value="F:adenylosuccinate synthase activity"/>
    <property type="evidence" value="ECO:0007669"/>
    <property type="project" value="UniProtKB-UniRule"/>
</dbReference>
<keyword evidence="7" id="KW-0963">Cytoplasm</keyword>
<dbReference type="NCBIfam" id="NF003295">
    <property type="entry name" value="PRK04293.1"/>
    <property type="match status" value="1"/>
</dbReference>
<dbReference type="InterPro" id="IPR018220">
    <property type="entry name" value="Adenylosuccin_syn_GTP-bd"/>
</dbReference>
<dbReference type="UniPathway" id="UPA00075">
    <property type="reaction ID" value="UER00335"/>
</dbReference>
<proteinExistence type="inferred from homology"/>
<dbReference type="Proteomes" id="UP000001037">
    <property type="component" value="Chromosome"/>
</dbReference>
<dbReference type="GO" id="GO:0000287">
    <property type="term" value="F:magnesium ion binding"/>
    <property type="evidence" value="ECO:0007669"/>
    <property type="project" value="UniProtKB-UniRule"/>
</dbReference>
<dbReference type="HOGENOM" id="CLU_029848_0_0_2"/>
<dbReference type="EC" id="6.3.4.4" evidence="7 8"/>
<comment type="subunit">
    <text evidence="7">Homodimer.</text>
</comment>
<evidence type="ECO:0000256" key="6">
    <source>
        <dbReference type="ARBA" id="ARBA00023134"/>
    </source>
</evidence>
<feature type="binding site" description="in other chain" evidence="7">
    <location>
        <position position="175"/>
    </location>
    <ligand>
        <name>IMP</name>
        <dbReference type="ChEBI" id="CHEBI:58053"/>
        <note>ligand shared between dimeric partners</note>
    </ligand>
</feature>
<dbReference type="PROSITE" id="PS01266">
    <property type="entry name" value="ADENYLOSUCCIN_SYN_1"/>
    <property type="match status" value="1"/>
</dbReference>
<dbReference type="PANTHER" id="PTHR11846:SF0">
    <property type="entry name" value="ADENYLOSUCCINATE SYNTHETASE"/>
    <property type="match status" value="1"/>
</dbReference>
<dbReference type="KEGG" id="pfm:Pyrfu_0890"/>
<feature type="binding site" description="in other chain" evidence="7">
    <location>
        <begin position="13"/>
        <end position="16"/>
    </location>
    <ligand>
        <name>IMP</name>
        <dbReference type="ChEBI" id="CHEBI:58053"/>
        <note>ligand shared between dimeric partners</note>
    </ligand>
</feature>
<dbReference type="SUPFAM" id="SSF52540">
    <property type="entry name" value="P-loop containing nucleoside triphosphate hydrolases"/>
    <property type="match status" value="1"/>
</dbReference>
<keyword evidence="6 7" id="KW-0342">GTP-binding</keyword>
<feature type="binding site" evidence="7">
    <location>
        <position position="41"/>
    </location>
    <ligand>
        <name>Mg(2+)</name>
        <dbReference type="ChEBI" id="CHEBI:18420"/>
    </ligand>
</feature>
<organism evidence="9 10">
    <name type="scientific">Pyrolobus fumarii (strain DSM 11204 / 1A)</name>
    <dbReference type="NCBI Taxonomy" id="694429"/>
    <lineage>
        <taxon>Archaea</taxon>
        <taxon>Thermoproteota</taxon>
        <taxon>Thermoprotei</taxon>
        <taxon>Desulfurococcales</taxon>
        <taxon>Pyrodictiaceae</taxon>
        <taxon>Pyrolobus</taxon>
    </lineage>
</organism>
<dbReference type="PANTHER" id="PTHR11846">
    <property type="entry name" value="ADENYLOSUCCINATE SYNTHETASE"/>
    <property type="match status" value="1"/>
</dbReference>
<feature type="binding site" evidence="7">
    <location>
        <position position="137"/>
    </location>
    <ligand>
        <name>IMP</name>
        <dbReference type="ChEBI" id="CHEBI:58053"/>
        <note>ligand shared between dimeric partners</note>
    </ligand>
</feature>
<dbReference type="GO" id="GO:0044208">
    <property type="term" value="P:'de novo' AMP biosynthetic process"/>
    <property type="evidence" value="ECO:0007669"/>
    <property type="project" value="UniProtKB-UniRule"/>
</dbReference>
<accession>G0EE65</accession>
<comment type="cofactor">
    <cofactor evidence="7">
        <name>Mg(2+)</name>
        <dbReference type="ChEBI" id="CHEBI:18420"/>
    </cofactor>
    <text evidence="7">Binds 1 Mg(2+) ion per subunit.</text>
</comment>
<name>G0EE65_PYRF1</name>
<dbReference type="GO" id="GO:0005737">
    <property type="term" value="C:cytoplasm"/>
    <property type="evidence" value="ECO:0007669"/>
    <property type="project" value="UniProtKB-SubCell"/>
</dbReference>
<keyword evidence="5 7" id="KW-0460">Magnesium</keyword>
<evidence type="ECO:0000313" key="10">
    <source>
        <dbReference type="Proteomes" id="UP000001037"/>
    </source>
</evidence>
<dbReference type="GO" id="GO:0046040">
    <property type="term" value="P:IMP metabolic process"/>
    <property type="evidence" value="ECO:0007669"/>
    <property type="project" value="TreeGrafter"/>
</dbReference>
<evidence type="ECO:0000256" key="1">
    <source>
        <dbReference type="ARBA" id="ARBA00022598"/>
    </source>
</evidence>
<feature type="binding site" evidence="7">
    <location>
        <begin position="280"/>
        <end position="282"/>
    </location>
    <ligand>
        <name>GTP</name>
        <dbReference type="ChEBI" id="CHEBI:37565"/>
    </ligand>
</feature>
<dbReference type="EMBL" id="CP002838">
    <property type="protein sequence ID" value="AEM38759.1"/>
    <property type="molecule type" value="Genomic_DNA"/>
</dbReference>
<keyword evidence="10" id="KW-1185">Reference proteome</keyword>
<keyword evidence="3 7" id="KW-0547">Nucleotide-binding</keyword>
<evidence type="ECO:0000256" key="7">
    <source>
        <dbReference type="HAMAP-Rule" id="MF_00011"/>
    </source>
</evidence>
<gene>
    <name evidence="7" type="primary">purA</name>
    <name evidence="9" type="ordered locus">Pyrfu_0890</name>
</gene>
<feature type="binding site" evidence="7">
    <location>
        <begin position="41"/>
        <end position="43"/>
    </location>
    <ligand>
        <name>GTP</name>
        <dbReference type="ChEBI" id="CHEBI:37565"/>
    </ligand>
</feature>
<dbReference type="Gene3D" id="3.90.170.10">
    <property type="entry name" value="Adenylosuccinate Synthetase, subunit A, domain 3"/>
    <property type="match status" value="2"/>
</dbReference>
<evidence type="ECO:0000313" key="9">
    <source>
        <dbReference type="EMBL" id="AEM38759.1"/>
    </source>
</evidence>
<evidence type="ECO:0000256" key="5">
    <source>
        <dbReference type="ARBA" id="ARBA00022842"/>
    </source>
</evidence>
<comment type="catalytic activity">
    <reaction evidence="7 8">
        <text>IMP + L-aspartate + GTP = N(6)-(1,2-dicarboxyethyl)-AMP + GDP + phosphate + 2 H(+)</text>
        <dbReference type="Rhea" id="RHEA:15753"/>
        <dbReference type="ChEBI" id="CHEBI:15378"/>
        <dbReference type="ChEBI" id="CHEBI:29991"/>
        <dbReference type="ChEBI" id="CHEBI:37565"/>
        <dbReference type="ChEBI" id="CHEBI:43474"/>
        <dbReference type="ChEBI" id="CHEBI:57567"/>
        <dbReference type="ChEBI" id="CHEBI:58053"/>
        <dbReference type="ChEBI" id="CHEBI:58189"/>
        <dbReference type="EC" id="6.3.4.4"/>
    </reaction>
</comment>
<keyword evidence="1 7" id="KW-0436">Ligase</keyword>
<dbReference type="InterPro" id="IPR001114">
    <property type="entry name" value="Adenylosuccinate_synthetase"/>
</dbReference>
<dbReference type="GO" id="GO:0005525">
    <property type="term" value="F:GTP binding"/>
    <property type="evidence" value="ECO:0007669"/>
    <property type="project" value="UniProtKB-UniRule"/>
</dbReference>
<sequence>MPLTVVVGGFFGDEGKGKIVGYLALADRVAAAVRTGATNAGHTVVHDGNVYKLRALPSAIVNPHTRLYIARGALVHYRVLLEEVEKYNARGRVVVDAGTGIITDEHVERERRDEHLAKRIGSTLTGVGAAMVDRVLRKLALARDIPELRELTGDVQELVWSHLDKGDSVVVEATQGYWLSLYHGTYPYVTSRDTTASAALSEIGLGPRDVDDVIVVFKAFVTRVGEGPLPGEIPPEEAEKLGWVEYGTVTGRRRRVAPFNIQLAKKAVRANTATGIAITKVDVVFPEAKGVREWEKLPKEAKKWIEELEAELGVPVLFVGTGEEVVDTIDRRREVARR</sequence>
<feature type="binding site" description="in other chain" evidence="7">
    <location>
        <position position="123"/>
    </location>
    <ligand>
        <name>IMP</name>
        <dbReference type="ChEBI" id="CHEBI:58053"/>
        <note>ligand shared between dimeric partners</note>
    </ligand>
</feature>
<dbReference type="eggNOG" id="arCOG04387">
    <property type="taxonomic scope" value="Archaea"/>
</dbReference>
<evidence type="ECO:0000256" key="8">
    <source>
        <dbReference type="RuleBase" id="RU000520"/>
    </source>
</evidence>
<feature type="binding site" evidence="7">
    <location>
        <begin position="248"/>
        <end position="254"/>
    </location>
    <ligand>
        <name>substrate</name>
    </ligand>
</feature>
<feature type="binding site" evidence="7">
    <location>
        <begin position="12"/>
        <end position="18"/>
    </location>
    <ligand>
        <name>GTP</name>
        <dbReference type="ChEBI" id="CHEBI:37565"/>
    </ligand>
</feature>
<feature type="binding site" evidence="7">
    <location>
        <begin position="320"/>
        <end position="322"/>
    </location>
    <ligand>
        <name>GTP</name>
        <dbReference type="ChEBI" id="CHEBI:37565"/>
    </ligand>
</feature>
<feature type="binding site" description="in other chain" evidence="7">
    <location>
        <begin position="39"/>
        <end position="42"/>
    </location>
    <ligand>
        <name>IMP</name>
        <dbReference type="ChEBI" id="CHEBI:58053"/>
        <note>ligand shared between dimeric partners</note>
    </ligand>
</feature>
<dbReference type="OrthoDB" id="372247at2157"/>
<dbReference type="GeneID" id="11139364"/>
<feature type="binding site" description="in other chain" evidence="7">
    <location>
        <position position="252"/>
    </location>
    <ligand>
        <name>IMP</name>
        <dbReference type="ChEBI" id="CHEBI:58053"/>
        <note>ligand shared between dimeric partners</note>
    </ligand>
</feature>
<feature type="active site" description="Proton acceptor" evidence="7">
    <location>
        <position position="13"/>
    </location>
</feature>
<feature type="binding site" evidence="7">
    <location>
        <position position="254"/>
    </location>
    <ligand>
        <name>GTP</name>
        <dbReference type="ChEBI" id="CHEBI:37565"/>
    </ligand>
</feature>
<dbReference type="STRING" id="694429.Pyrfu_0890"/>